<protein>
    <submittedName>
        <fullName evidence="1">Uncharacterized protein</fullName>
    </submittedName>
</protein>
<name>A0A109JVY2_9BRAD</name>
<dbReference type="RefSeq" id="WP_066506987.1">
    <property type="nucleotide sequence ID" value="NZ_LNCU01000057.1"/>
</dbReference>
<accession>A0A109JVY2</accession>
<dbReference type="EMBL" id="LNCU01000057">
    <property type="protein sequence ID" value="KWV55995.1"/>
    <property type="molecule type" value="Genomic_DNA"/>
</dbReference>
<gene>
    <name evidence="1" type="ORF">AS156_05130</name>
</gene>
<dbReference type="AlphaFoldDB" id="A0A109JVY2"/>
<reference evidence="1 2" key="1">
    <citation type="submission" date="2015-11" db="EMBL/GenBank/DDBJ databases">
        <title>Draft Genome Sequence of the Strain BR 10303 (Bradyrhizobium sp.) isolated from nodules of Centrolobium paraense.</title>
        <authorList>
            <person name="Zelli J.E."/>
            <person name="Simoes-Araujo J.L."/>
            <person name="Barauna A.C."/>
            <person name="Silva K."/>
        </authorList>
    </citation>
    <scope>NUCLEOTIDE SEQUENCE [LARGE SCALE GENOMIC DNA]</scope>
    <source>
        <strain evidence="1 2">BR 10303</strain>
    </source>
</reference>
<keyword evidence="2" id="KW-1185">Reference proteome</keyword>
<evidence type="ECO:0000313" key="2">
    <source>
        <dbReference type="Proteomes" id="UP000057737"/>
    </source>
</evidence>
<comment type="caution">
    <text evidence="1">The sequence shown here is derived from an EMBL/GenBank/DDBJ whole genome shotgun (WGS) entry which is preliminary data.</text>
</comment>
<proteinExistence type="predicted"/>
<dbReference type="Proteomes" id="UP000057737">
    <property type="component" value="Unassembled WGS sequence"/>
</dbReference>
<evidence type="ECO:0000313" key="1">
    <source>
        <dbReference type="EMBL" id="KWV55995.1"/>
    </source>
</evidence>
<organism evidence="1 2">
    <name type="scientific">Bradyrhizobium macuxiense</name>
    <dbReference type="NCBI Taxonomy" id="1755647"/>
    <lineage>
        <taxon>Bacteria</taxon>
        <taxon>Pseudomonadati</taxon>
        <taxon>Pseudomonadota</taxon>
        <taxon>Alphaproteobacteria</taxon>
        <taxon>Hyphomicrobiales</taxon>
        <taxon>Nitrobacteraceae</taxon>
        <taxon>Bradyrhizobium</taxon>
    </lineage>
</organism>
<sequence length="98" mass="10683">MVVIFSMLKAPAIAAFPAAAIPEPPEELAETGRHLWRTVMHRYVIEDAHAELLKLACLSADSAASMRQQIKAEGETVIGSTGQRAKAQGVTQRAHYDR</sequence>